<dbReference type="GO" id="GO:0006508">
    <property type="term" value="P:proteolysis"/>
    <property type="evidence" value="ECO:0007669"/>
    <property type="project" value="UniProtKB-KW"/>
</dbReference>
<evidence type="ECO:0000256" key="1">
    <source>
        <dbReference type="RuleBase" id="RU366025"/>
    </source>
</evidence>
<keyword evidence="1" id="KW-0833">Ubl conjugation pathway</keyword>
<dbReference type="PROSITE" id="PS00973">
    <property type="entry name" value="USP_2"/>
    <property type="match status" value="1"/>
</dbReference>
<feature type="domain" description="USP" evidence="4">
    <location>
        <begin position="47"/>
        <end position="651"/>
    </location>
</feature>
<dbReference type="PANTHER" id="PTHR24006:SF904">
    <property type="entry name" value="UBIQUITIN CARBOXYL-TERMINAL HYDROLASE 16"/>
    <property type="match status" value="1"/>
</dbReference>
<accession>A0A022WAN7</accession>
<sequence length="657" mass="72774">MPEKPATIAAYAAGASLAAITLFYVFGPNFTIDGEDSNISGRKKGIVGLSNPANDCFINSVLQALAGLGELRVYLIRELHKRDLEGAEIYDALPPAEDLRAGQDAEKVQKLQLAPVTRALKDMLDGLNERPIYKKTISARAFVIALELAFRTRISRSQQDAQEFLQVVVERLCDEYHAGERARKRALRNKLATASTSLPMANGSEELSKEEIDGENASAAMPTIELAHAESVTESENGFPLEGMLESQIECQHCKYKYKPKQTTFVNLTLQVPQKSSATLSSCFDGLLKTEFIDDFRCERCQLIYTLEQKVKARSRTSSEKTQELLSNEIALLKNAIENDPEIIPEGVTMPSPSEVPRRKIAKHMRITVFPKVIAIHLSRSIFDHAFSTKNAAKVSFPERLALGGILEKKWYKLLAIVCHKGSHNSGHYESFRRNHVYAPFSTPDAFHSYAQSRSQSQNPSTFPSPRMKPSSSSKQATDDITPLNMSPVSRSPSTTTSTSSFPAAGGTPTDTATTSSIPSRPASGQAQMSAPHLSPEQPRSHSQSQSMSDTQSGVPDRAPSTSSSSIRRHIDAALPGDLLSPKRDSTSTRRNNAPTPSPESPRPSTSSRFRWKKKPNERWWRISDEKIRECKTTDVLNMQKEVYLLFYELERPSDEA</sequence>
<gene>
    <name evidence="5" type="ORF">H103_01982</name>
</gene>
<dbReference type="PANTHER" id="PTHR24006">
    <property type="entry name" value="UBIQUITIN CARBOXYL-TERMINAL HYDROLASE"/>
    <property type="match status" value="1"/>
</dbReference>
<evidence type="ECO:0000259" key="4">
    <source>
        <dbReference type="PROSITE" id="PS50235"/>
    </source>
</evidence>
<feature type="transmembrane region" description="Helical" evidence="3">
    <location>
        <begin position="7"/>
        <end position="27"/>
    </location>
</feature>
<dbReference type="GO" id="GO:0016579">
    <property type="term" value="P:protein deubiquitination"/>
    <property type="evidence" value="ECO:0007669"/>
    <property type="project" value="InterPro"/>
</dbReference>
<evidence type="ECO:0000256" key="2">
    <source>
        <dbReference type="SAM" id="MobiDB-lite"/>
    </source>
</evidence>
<evidence type="ECO:0000256" key="3">
    <source>
        <dbReference type="SAM" id="Phobius"/>
    </source>
</evidence>
<dbReference type="EMBL" id="KK207750">
    <property type="protein sequence ID" value="EZF55447.1"/>
    <property type="molecule type" value="Genomic_DNA"/>
</dbReference>
<dbReference type="PROSITE" id="PS00972">
    <property type="entry name" value="USP_1"/>
    <property type="match status" value="1"/>
</dbReference>
<dbReference type="InterPro" id="IPR018200">
    <property type="entry name" value="USP_CS"/>
</dbReference>
<dbReference type="InterPro" id="IPR038765">
    <property type="entry name" value="Papain-like_cys_pep_sf"/>
</dbReference>
<dbReference type="OrthoDB" id="265306at2759"/>
<dbReference type="GO" id="GO:0005634">
    <property type="term" value="C:nucleus"/>
    <property type="evidence" value="ECO:0007669"/>
    <property type="project" value="TreeGrafter"/>
</dbReference>
<keyword evidence="1" id="KW-0378">Hydrolase</keyword>
<reference evidence="5" key="1">
    <citation type="submission" date="2014-02" db="EMBL/GenBank/DDBJ databases">
        <title>The Genome Sequence of Trichophyton rubrum (morphotype fischeri) CBS 288.86.</title>
        <authorList>
            <consortium name="The Broad Institute Genomics Platform"/>
            <person name="Cuomo C.A."/>
            <person name="White T.C."/>
            <person name="Graser Y."/>
            <person name="Martinez-Rossi N."/>
            <person name="Heitman J."/>
            <person name="Young S.K."/>
            <person name="Zeng Q."/>
            <person name="Gargeya S."/>
            <person name="Abouelleil A."/>
            <person name="Alvarado L."/>
            <person name="Chapman S.B."/>
            <person name="Gainer-Dewar J."/>
            <person name="Goldberg J."/>
            <person name="Griggs A."/>
            <person name="Gujja S."/>
            <person name="Hansen M."/>
            <person name="Howarth C."/>
            <person name="Imamovic A."/>
            <person name="Larimer J."/>
            <person name="Martinez D."/>
            <person name="Murphy C."/>
            <person name="Pearson M.D."/>
            <person name="Persinoti G."/>
            <person name="Poon T."/>
            <person name="Priest M."/>
            <person name="Roberts A.D."/>
            <person name="Saif S."/>
            <person name="Shea T.D."/>
            <person name="Sykes S.N."/>
            <person name="Wortman J."/>
            <person name="Nusbaum C."/>
            <person name="Birren B."/>
        </authorList>
    </citation>
    <scope>NUCLEOTIDE SEQUENCE [LARGE SCALE GENOMIC DNA]</scope>
    <source>
        <strain evidence="5">CBS 288.86</strain>
    </source>
</reference>
<feature type="compositionally biased region" description="Polar residues" evidence="2">
    <location>
        <begin position="541"/>
        <end position="566"/>
    </location>
</feature>
<feature type="compositionally biased region" description="Polar residues" evidence="2">
    <location>
        <begin position="450"/>
        <end position="462"/>
    </location>
</feature>
<dbReference type="GO" id="GO:0004843">
    <property type="term" value="F:cysteine-type deubiquitinase activity"/>
    <property type="evidence" value="ECO:0007669"/>
    <property type="project" value="UniProtKB-UniRule"/>
</dbReference>
<dbReference type="Pfam" id="PF00443">
    <property type="entry name" value="UCH"/>
    <property type="match status" value="1"/>
</dbReference>
<dbReference type="InterPro" id="IPR028889">
    <property type="entry name" value="USP"/>
</dbReference>
<keyword evidence="1" id="KW-0645">Protease</keyword>
<dbReference type="InterPro" id="IPR050164">
    <property type="entry name" value="Peptidase_C19"/>
</dbReference>
<protein>
    <recommendedName>
        <fullName evidence="1">Ubiquitin carboxyl-terminal hydrolase</fullName>
        <ecNumber evidence="1">3.4.19.12</ecNumber>
    </recommendedName>
</protein>
<feature type="compositionally biased region" description="Low complexity" evidence="2">
    <location>
        <begin position="487"/>
        <end position="520"/>
    </location>
</feature>
<dbReference type="PROSITE" id="PS50235">
    <property type="entry name" value="USP_3"/>
    <property type="match status" value="1"/>
</dbReference>
<feature type="compositionally biased region" description="Low complexity" evidence="2">
    <location>
        <begin position="464"/>
        <end position="475"/>
    </location>
</feature>
<proteinExistence type="inferred from homology"/>
<comment type="catalytic activity">
    <reaction evidence="1">
        <text>Thiol-dependent hydrolysis of ester, thioester, amide, peptide and isopeptide bonds formed by the C-terminal Gly of ubiquitin (a 76-residue protein attached to proteins as an intracellular targeting signal).</text>
        <dbReference type="EC" id="3.4.19.12"/>
    </reaction>
</comment>
<feature type="region of interest" description="Disordered" evidence="2">
    <location>
        <begin position="450"/>
        <end position="614"/>
    </location>
</feature>
<keyword evidence="1" id="KW-0788">Thiol protease</keyword>
<evidence type="ECO:0000313" key="5">
    <source>
        <dbReference type="EMBL" id="EZF55447.1"/>
    </source>
</evidence>
<keyword evidence="3" id="KW-0472">Membrane</keyword>
<name>A0A022WAN7_TRIRU</name>
<comment type="similarity">
    <text evidence="1">Belongs to the peptidase C19 family.</text>
</comment>
<dbReference type="InterPro" id="IPR001394">
    <property type="entry name" value="Peptidase_C19_UCH"/>
</dbReference>
<dbReference type="HOGENOM" id="CLU_018461_0_0_1"/>
<keyword evidence="3" id="KW-0812">Transmembrane</keyword>
<dbReference type="GO" id="GO:0005829">
    <property type="term" value="C:cytosol"/>
    <property type="evidence" value="ECO:0007669"/>
    <property type="project" value="TreeGrafter"/>
</dbReference>
<dbReference type="CDD" id="cd02662">
    <property type="entry name" value="Peptidase_C19F"/>
    <property type="match status" value="1"/>
</dbReference>
<dbReference type="Proteomes" id="UP000023758">
    <property type="component" value="Unassembled WGS sequence"/>
</dbReference>
<dbReference type="EC" id="3.4.19.12" evidence="1"/>
<dbReference type="Gene3D" id="3.90.70.10">
    <property type="entry name" value="Cysteine proteinases"/>
    <property type="match status" value="1"/>
</dbReference>
<keyword evidence="3" id="KW-1133">Transmembrane helix</keyword>
<organism evidence="5">
    <name type="scientific">Trichophyton rubrum CBS 288.86</name>
    <dbReference type="NCBI Taxonomy" id="1215330"/>
    <lineage>
        <taxon>Eukaryota</taxon>
        <taxon>Fungi</taxon>
        <taxon>Dikarya</taxon>
        <taxon>Ascomycota</taxon>
        <taxon>Pezizomycotina</taxon>
        <taxon>Eurotiomycetes</taxon>
        <taxon>Eurotiomycetidae</taxon>
        <taxon>Onygenales</taxon>
        <taxon>Arthrodermataceae</taxon>
        <taxon>Trichophyton</taxon>
    </lineage>
</organism>
<dbReference type="SUPFAM" id="SSF54001">
    <property type="entry name" value="Cysteine proteinases"/>
    <property type="match status" value="1"/>
</dbReference>
<dbReference type="AlphaFoldDB" id="A0A022WAN7"/>